<dbReference type="GO" id="GO:0016993">
    <property type="term" value="F:precorrin-8X methylmutase activity"/>
    <property type="evidence" value="ECO:0007669"/>
    <property type="project" value="UniProtKB-EC"/>
</dbReference>
<comment type="caution">
    <text evidence="1">The sequence shown here is derived from an EMBL/GenBank/DDBJ whole genome shotgun (WGS) entry which is preliminary data.</text>
</comment>
<reference evidence="1 2" key="1">
    <citation type="submission" date="2023-07" db="EMBL/GenBank/DDBJ databases">
        <title>Genomic Encyclopedia of Type Strains, Phase IV (KMG-IV): sequencing the most valuable type-strain genomes for metagenomic binning, comparative biology and taxonomic classification.</title>
        <authorList>
            <person name="Goeker M."/>
        </authorList>
    </citation>
    <scope>NUCLEOTIDE SEQUENCE [LARGE SCALE GENOMIC DNA]</scope>
    <source>
        <strain evidence="1 2">DSM 100301</strain>
    </source>
</reference>
<protein>
    <submittedName>
        <fullName evidence="1">Precorrin-8X/cobalt-precorrin-8 methylmutase</fullName>
        <ecNumber evidence="1">5.4.99.60</ecNumber>
        <ecNumber evidence="1">5.4.99.61</ecNumber>
    </submittedName>
</protein>
<dbReference type="Proteomes" id="UP001235269">
    <property type="component" value="Unassembled WGS sequence"/>
</dbReference>
<dbReference type="RefSeq" id="WP_307158102.1">
    <property type="nucleotide sequence ID" value="NZ_JAUSWH010000006.1"/>
</dbReference>
<keyword evidence="1" id="KW-0413">Isomerase</keyword>
<keyword evidence="2" id="KW-1185">Reference proteome</keyword>
<accession>A0ABU0ICC9</accession>
<dbReference type="EMBL" id="JAUSWH010000006">
    <property type="protein sequence ID" value="MDQ0455898.1"/>
    <property type="molecule type" value="Genomic_DNA"/>
</dbReference>
<name>A0ABU0ICC9_9HYPH</name>
<evidence type="ECO:0000313" key="1">
    <source>
        <dbReference type="EMBL" id="MDQ0455898.1"/>
    </source>
</evidence>
<gene>
    <name evidence="1" type="ORF">QO005_002238</name>
</gene>
<organism evidence="1 2">
    <name type="scientific">Rhizobium paknamense</name>
    <dbReference type="NCBI Taxonomy" id="1206817"/>
    <lineage>
        <taxon>Bacteria</taxon>
        <taxon>Pseudomonadati</taxon>
        <taxon>Pseudomonadota</taxon>
        <taxon>Alphaproteobacteria</taxon>
        <taxon>Hyphomicrobiales</taxon>
        <taxon>Rhizobiaceae</taxon>
        <taxon>Rhizobium/Agrobacterium group</taxon>
        <taxon>Rhizobium</taxon>
    </lineage>
</organism>
<dbReference type="EC" id="5.4.99.61" evidence="1"/>
<dbReference type="GO" id="GO:0043778">
    <property type="term" value="F:cobalt-precorrin-8 methylmutase activity"/>
    <property type="evidence" value="ECO:0007669"/>
    <property type="project" value="UniProtKB-EC"/>
</dbReference>
<proteinExistence type="predicted"/>
<sequence length="299" mass="32987">MALFNRYLIVDWSAASTPGRGANSLWACLAEGDDRGVKMLWLENFPTRAEFMQCLSTVVEETLASGLRLLAGFDFAFGYPAGTAKQVTGSADWRALWRKIAADIEDAADNRNNRFELASRWNASYFSGEPRFWGRPHQHRYAHLSDTKPPAPASPPFVFRRSEHFAKGAKSVWQMSYNGSVGGQTLLGIARLSRFLDESGQGEQIAVWPFETGFVECFDKPVVFAEIYPSLFTLPDSSSVKDAVQVATAADAFARYDQDGRLAQLLGPPPMLNEEELALSIAEEGWVLGIGHENLGLVA</sequence>
<dbReference type="EC" id="5.4.99.60" evidence="1"/>
<evidence type="ECO:0000313" key="2">
    <source>
        <dbReference type="Proteomes" id="UP001235269"/>
    </source>
</evidence>